<dbReference type="OrthoDB" id="515671at2759"/>
<feature type="compositionally biased region" description="Low complexity" evidence="2">
    <location>
        <begin position="68"/>
        <end position="83"/>
    </location>
</feature>
<name>A0A2P6V6W6_9CHLO</name>
<feature type="region of interest" description="Disordered" evidence="2">
    <location>
        <begin position="68"/>
        <end position="91"/>
    </location>
</feature>
<keyword evidence="1" id="KW-0175">Coiled coil</keyword>
<dbReference type="EMBL" id="LHPF02000024">
    <property type="protein sequence ID" value="PSC69829.1"/>
    <property type="molecule type" value="Genomic_DNA"/>
</dbReference>
<comment type="caution">
    <text evidence="3">The sequence shown here is derived from an EMBL/GenBank/DDBJ whole genome shotgun (WGS) entry which is preliminary data.</text>
</comment>
<keyword evidence="4" id="KW-1185">Reference proteome</keyword>
<evidence type="ECO:0000313" key="3">
    <source>
        <dbReference type="EMBL" id="PSC69829.1"/>
    </source>
</evidence>
<feature type="coiled-coil region" evidence="1">
    <location>
        <begin position="5"/>
        <end position="39"/>
    </location>
</feature>
<evidence type="ECO:0000256" key="1">
    <source>
        <dbReference type="SAM" id="Coils"/>
    </source>
</evidence>
<organism evidence="3 4">
    <name type="scientific">Micractinium conductrix</name>
    <dbReference type="NCBI Taxonomy" id="554055"/>
    <lineage>
        <taxon>Eukaryota</taxon>
        <taxon>Viridiplantae</taxon>
        <taxon>Chlorophyta</taxon>
        <taxon>core chlorophytes</taxon>
        <taxon>Trebouxiophyceae</taxon>
        <taxon>Chlorellales</taxon>
        <taxon>Chlorellaceae</taxon>
        <taxon>Chlorella clade</taxon>
        <taxon>Micractinium</taxon>
    </lineage>
</organism>
<gene>
    <name evidence="3" type="ORF">C2E20_6751</name>
</gene>
<evidence type="ECO:0000256" key="2">
    <source>
        <dbReference type="SAM" id="MobiDB-lite"/>
    </source>
</evidence>
<reference evidence="3 4" key="1">
    <citation type="journal article" date="2018" name="Plant J.">
        <title>Genome sequences of Chlorella sorokiniana UTEX 1602 and Micractinium conductrix SAG 241.80: implications to maltose excretion by a green alga.</title>
        <authorList>
            <person name="Arriola M.B."/>
            <person name="Velmurugan N."/>
            <person name="Zhang Y."/>
            <person name="Plunkett M.H."/>
            <person name="Hondzo H."/>
            <person name="Barney B.M."/>
        </authorList>
    </citation>
    <scope>NUCLEOTIDE SEQUENCE [LARGE SCALE GENOMIC DNA]</scope>
    <source>
        <strain evidence="3 4">SAG 241.80</strain>
    </source>
</reference>
<dbReference type="Proteomes" id="UP000239649">
    <property type="component" value="Unassembled WGS sequence"/>
</dbReference>
<sequence length="443" mass="46405">MQRYRQRQRQRRQEQQQQCAELASQLERARLEHQAAVSEHKALEAGHSLRDDWLEVLRLLREAQDAEAAAGKGAAPAAAPPGDSDARGGAEASHEALQLADWLEAAAGSGGEAAASGQYVPKLAPALASWLRASPHVLASVRALTPAQLFQYISALWDRVLERVTELLAMVDAAACKQAERQLTDLMVESCLFLDLVTLLRPNHIKLLMAARSMAPQAAGERGQHADWRDVVAALRLTPAQRRALRGEWQAFQARHSQLASAANAAAAGIATAAAPASQRADDSQHSGLPTSAAAVAAAGTAGLAAGEATAGSMAAHVEPYTRLAESAGELAAAADAHWAALLTFSDEAWYSLTPLQGARLLVACRPFYPDPIQLCMALQEEEAEGAGRGEIGPAQLGGAEAEEAGGGGIEAAAAWGWVRQAAERRDGSGALPAGLPPSSLLG</sequence>
<accession>A0A2P6V6W6</accession>
<evidence type="ECO:0000313" key="4">
    <source>
        <dbReference type="Proteomes" id="UP000239649"/>
    </source>
</evidence>
<protein>
    <submittedName>
        <fullName evidence="3">Uncharacterized protein</fullName>
    </submittedName>
</protein>
<proteinExistence type="predicted"/>
<dbReference type="AlphaFoldDB" id="A0A2P6V6W6"/>